<protein>
    <recommendedName>
        <fullName evidence="3">DUF2191 domain-containing protein</fullName>
    </recommendedName>
</protein>
<proteinExistence type="predicted"/>
<gene>
    <name evidence="1" type="ORF">COMA2_110101</name>
</gene>
<dbReference type="STRING" id="1742973.COMA2_110101"/>
<reference evidence="2" key="1">
    <citation type="submission" date="2015-10" db="EMBL/GenBank/DDBJ databases">
        <authorList>
            <person name="Luecker S."/>
            <person name="Luecker S."/>
        </authorList>
    </citation>
    <scope>NUCLEOTIDE SEQUENCE [LARGE SCALE GENOMIC DNA]</scope>
</reference>
<evidence type="ECO:0000313" key="1">
    <source>
        <dbReference type="EMBL" id="CUS32807.1"/>
    </source>
</evidence>
<keyword evidence="2" id="KW-1185">Reference proteome</keyword>
<dbReference type="OrthoDB" id="8549087at2"/>
<accession>A0A0S4L5A2</accession>
<evidence type="ECO:0008006" key="3">
    <source>
        <dbReference type="Google" id="ProtNLM"/>
    </source>
</evidence>
<dbReference type="AlphaFoldDB" id="A0A0S4L5A2"/>
<dbReference type="Pfam" id="PF09957">
    <property type="entry name" value="VapB_antitoxin"/>
    <property type="match status" value="1"/>
</dbReference>
<evidence type="ECO:0000313" key="2">
    <source>
        <dbReference type="Proteomes" id="UP000198736"/>
    </source>
</evidence>
<dbReference type="RefSeq" id="WP_090894636.1">
    <property type="nucleotide sequence ID" value="NZ_CZPZ01000003.1"/>
</dbReference>
<name>A0A0S4L5A2_9BACT</name>
<dbReference type="InterPro" id="IPR019239">
    <property type="entry name" value="VapB_antitoxin"/>
</dbReference>
<organism evidence="1 2">
    <name type="scientific">Candidatus Nitrospira nitrificans</name>
    <dbReference type="NCBI Taxonomy" id="1742973"/>
    <lineage>
        <taxon>Bacteria</taxon>
        <taxon>Pseudomonadati</taxon>
        <taxon>Nitrospirota</taxon>
        <taxon>Nitrospiria</taxon>
        <taxon>Nitrospirales</taxon>
        <taxon>Nitrospiraceae</taxon>
        <taxon>Nitrospira</taxon>
    </lineage>
</organism>
<sequence>MRTTLDLNEKLIRELMDVTSAKTKTDAIHQAASELIRRKKLDGLKSLSGKIHLDLDWSKLEQTEIRHQASLKRRRHGHR</sequence>
<dbReference type="Proteomes" id="UP000198736">
    <property type="component" value="Unassembled WGS sequence"/>
</dbReference>
<dbReference type="EMBL" id="CZPZ01000003">
    <property type="protein sequence ID" value="CUS32807.1"/>
    <property type="molecule type" value="Genomic_DNA"/>
</dbReference>